<dbReference type="Gramene" id="KXG27499">
    <property type="protein sequence ID" value="KXG27499"/>
    <property type="gene ID" value="SORBI_3006G277400"/>
</dbReference>
<reference evidence="3" key="2">
    <citation type="journal article" date="2018" name="Plant J.">
        <title>The Sorghum bicolor reference genome: improved assembly, gene annotations, a transcriptome atlas, and signatures of genome organization.</title>
        <authorList>
            <person name="McCormick R.F."/>
            <person name="Truong S.K."/>
            <person name="Sreedasyam A."/>
            <person name="Jenkins J."/>
            <person name="Shu S."/>
            <person name="Sims D."/>
            <person name="Kennedy M."/>
            <person name="Amirebrahimi M."/>
            <person name="Weers B.D."/>
            <person name="McKinley B."/>
            <person name="Mattison A."/>
            <person name="Morishige D.T."/>
            <person name="Grimwood J."/>
            <person name="Schmutz J."/>
            <person name="Mullet J.E."/>
        </authorList>
    </citation>
    <scope>NUCLEOTIDE SEQUENCE [LARGE SCALE GENOMIC DNA]</scope>
    <source>
        <strain evidence="3">cv. BTx623</strain>
    </source>
</reference>
<name>A0A1B6PP99_SORBI</name>
<dbReference type="Proteomes" id="UP000000768">
    <property type="component" value="Chromosome 6"/>
</dbReference>
<dbReference type="InParanoid" id="A0A1B6PP99"/>
<evidence type="ECO:0000313" key="3">
    <source>
        <dbReference type="Proteomes" id="UP000000768"/>
    </source>
</evidence>
<keyword evidence="1" id="KW-0472">Membrane</keyword>
<dbReference type="AlphaFoldDB" id="A0A1B6PP99"/>
<proteinExistence type="predicted"/>
<reference evidence="2 3" key="1">
    <citation type="journal article" date="2009" name="Nature">
        <title>The Sorghum bicolor genome and the diversification of grasses.</title>
        <authorList>
            <person name="Paterson A.H."/>
            <person name="Bowers J.E."/>
            <person name="Bruggmann R."/>
            <person name="Dubchak I."/>
            <person name="Grimwood J."/>
            <person name="Gundlach H."/>
            <person name="Haberer G."/>
            <person name="Hellsten U."/>
            <person name="Mitros T."/>
            <person name="Poliakov A."/>
            <person name="Schmutz J."/>
            <person name="Spannagl M."/>
            <person name="Tang H."/>
            <person name="Wang X."/>
            <person name="Wicker T."/>
            <person name="Bharti A.K."/>
            <person name="Chapman J."/>
            <person name="Feltus F.A."/>
            <person name="Gowik U."/>
            <person name="Grigoriev I.V."/>
            <person name="Lyons E."/>
            <person name="Maher C.A."/>
            <person name="Martis M."/>
            <person name="Narechania A."/>
            <person name="Otillar R.P."/>
            <person name="Penning B.W."/>
            <person name="Salamov A.A."/>
            <person name="Wang Y."/>
            <person name="Zhang L."/>
            <person name="Carpita N.C."/>
            <person name="Freeling M."/>
            <person name="Gingle A.R."/>
            <person name="Hash C.T."/>
            <person name="Keller B."/>
            <person name="Klein P."/>
            <person name="Kresovich S."/>
            <person name="McCann M.C."/>
            <person name="Ming R."/>
            <person name="Peterson D.G."/>
            <person name="Mehboob-ur-Rahman"/>
            <person name="Ware D."/>
            <person name="Westhoff P."/>
            <person name="Mayer K.F."/>
            <person name="Messing J."/>
            <person name="Rokhsar D.S."/>
        </authorList>
    </citation>
    <scope>NUCLEOTIDE SEQUENCE [LARGE SCALE GENOMIC DNA]</scope>
    <source>
        <strain evidence="3">cv. BTx623</strain>
    </source>
</reference>
<protein>
    <submittedName>
        <fullName evidence="2">Uncharacterized protein</fullName>
    </submittedName>
</protein>
<organism evidence="2 3">
    <name type="scientific">Sorghum bicolor</name>
    <name type="common">Sorghum</name>
    <name type="synonym">Sorghum vulgare</name>
    <dbReference type="NCBI Taxonomy" id="4558"/>
    <lineage>
        <taxon>Eukaryota</taxon>
        <taxon>Viridiplantae</taxon>
        <taxon>Streptophyta</taxon>
        <taxon>Embryophyta</taxon>
        <taxon>Tracheophyta</taxon>
        <taxon>Spermatophyta</taxon>
        <taxon>Magnoliopsida</taxon>
        <taxon>Liliopsida</taxon>
        <taxon>Poales</taxon>
        <taxon>Poaceae</taxon>
        <taxon>PACMAD clade</taxon>
        <taxon>Panicoideae</taxon>
        <taxon>Andropogonodae</taxon>
        <taxon>Andropogoneae</taxon>
        <taxon>Sorghinae</taxon>
        <taxon>Sorghum</taxon>
    </lineage>
</organism>
<gene>
    <name evidence="2" type="ORF">SORBI_3006G277400</name>
</gene>
<evidence type="ECO:0000313" key="2">
    <source>
        <dbReference type="EMBL" id="KXG27499.1"/>
    </source>
</evidence>
<feature type="transmembrane region" description="Helical" evidence="1">
    <location>
        <begin position="9"/>
        <end position="29"/>
    </location>
</feature>
<feature type="transmembrane region" description="Helical" evidence="1">
    <location>
        <begin position="35"/>
        <end position="56"/>
    </location>
</feature>
<keyword evidence="1" id="KW-0812">Transmembrane</keyword>
<sequence length="107" mass="12524">MFMVFCMDLFFYVVLTYWCSVHVGCFLVNRQDFFFVLIYYYCLLAPCGCGSLALASSMRCQKSHSMSLLLKFCRHVRSLHLYIFVFWKGGKNPRAWSPGCGRSLLWC</sequence>
<keyword evidence="1" id="KW-1133">Transmembrane helix</keyword>
<accession>A0A1B6PP99</accession>
<keyword evidence="3" id="KW-1185">Reference proteome</keyword>
<evidence type="ECO:0000256" key="1">
    <source>
        <dbReference type="SAM" id="Phobius"/>
    </source>
</evidence>
<dbReference type="EMBL" id="CM000765">
    <property type="protein sequence ID" value="KXG27499.1"/>
    <property type="molecule type" value="Genomic_DNA"/>
</dbReference>